<feature type="compositionally biased region" description="Polar residues" evidence="1">
    <location>
        <begin position="1"/>
        <end position="11"/>
    </location>
</feature>
<accession>A0A7N9CUF2</accession>
<organism evidence="2 3">
    <name type="scientific">Macaca fascicularis</name>
    <name type="common">Crab-eating macaque</name>
    <name type="synonym">Cynomolgus monkey</name>
    <dbReference type="NCBI Taxonomy" id="9541"/>
    <lineage>
        <taxon>Eukaryota</taxon>
        <taxon>Metazoa</taxon>
        <taxon>Chordata</taxon>
        <taxon>Craniata</taxon>
        <taxon>Vertebrata</taxon>
        <taxon>Euteleostomi</taxon>
        <taxon>Mammalia</taxon>
        <taxon>Eutheria</taxon>
        <taxon>Euarchontoglires</taxon>
        <taxon>Primates</taxon>
        <taxon>Haplorrhini</taxon>
        <taxon>Catarrhini</taxon>
        <taxon>Cercopithecidae</taxon>
        <taxon>Cercopithecinae</taxon>
        <taxon>Macaca</taxon>
    </lineage>
</organism>
<reference evidence="2 3" key="1">
    <citation type="submission" date="2013-03" db="EMBL/GenBank/DDBJ databases">
        <authorList>
            <person name="Warren W."/>
            <person name="Wilson R.K."/>
        </authorList>
    </citation>
    <scope>NUCLEOTIDE SEQUENCE</scope>
</reference>
<reference evidence="2" key="3">
    <citation type="submission" date="2025-09" db="UniProtKB">
        <authorList>
            <consortium name="Ensembl"/>
        </authorList>
    </citation>
    <scope>IDENTIFICATION</scope>
</reference>
<evidence type="ECO:0000256" key="1">
    <source>
        <dbReference type="SAM" id="MobiDB-lite"/>
    </source>
</evidence>
<keyword evidence="3" id="KW-1185">Reference proteome</keyword>
<sequence>MYRNTLMSRQKSAAGVEPSWRTSTRSVWKGNVGLKPPHRVPKGAPLSGAVRRGPPSSGLQNDRSTDSLHRAPGKAADTQCQNLKTARSGAILCKATEAELPKAMGAHPLH</sequence>
<feature type="region of interest" description="Disordered" evidence="1">
    <location>
        <begin position="1"/>
        <end position="81"/>
    </location>
</feature>
<dbReference type="AlphaFoldDB" id="A0A7N9CUF2"/>
<reference evidence="2" key="2">
    <citation type="submission" date="2025-08" db="UniProtKB">
        <authorList>
            <consortium name="Ensembl"/>
        </authorList>
    </citation>
    <scope>IDENTIFICATION</scope>
</reference>
<protein>
    <submittedName>
        <fullName evidence="2">Uncharacterized protein</fullName>
    </submittedName>
</protein>
<evidence type="ECO:0000313" key="3">
    <source>
        <dbReference type="Proteomes" id="UP000233100"/>
    </source>
</evidence>
<dbReference type="GeneTree" id="ENSGT01040000240559"/>
<proteinExistence type="predicted"/>
<dbReference type="Ensembl" id="ENSMFAT00000093617.1">
    <property type="protein sequence ID" value="ENSMFAP00000053840.1"/>
    <property type="gene ID" value="ENSMFAG00000048610.1"/>
</dbReference>
<evidence type="ECO:0000313" key="2">
    <source>
        <dbReference type="Ensembl" id="ENSMFAP00000053840.1"/>
    </source>
</evidence>
<name>A0A7N9CUF2_MACFA</name>
<dbReference type="Proteomes" id="UP000233100">
    <property type="component" value="Chromosome 5"/>
</dbReference>